<organism evidence="14 15">
    <name type="scientific">Anopheles maculatus</name>
    <dbReference type="NCBI Taxonomy" id="74869"/>
    <lineage>
        <taxon>Eukaryota</taxon>
        <taxon>Metazoa</taxon>
        <taxon>Ecdysozoa</taxon>
        <taxon>Arthropoda</taxon>
        <taxon>Hexapoda</taxon>
        <taxon>Insecta</taxon>
        <taxon>Pterygota</taxon>
        <taxon>Neoptera</taxon>
        <taxon>Endopterygota</taxon>
        <taxon>Diptera</taxon>
        <taxon>Nematocera</taxon>
        <taxon>Culicoidea</taxon>
        <taxon>Culicidae</taxon>
        <taxon>Anophelinae</taxon>
        <taxon>Anopheles</taxon>
        <taxon>Anopheles maculatus group</taxon>
    </lineage>
</organism>
<feature type="region of interest" description="Disordered" evidence="10">
    <location>
        <begin position="837"/>
        <end position="856"/>
    </location>
</feature>
<accession>A0A182SKJ9</accession>
<dbReference type="GO" id="GO:0098632">
    <property type="term" value="F:cell-cell adhesion mediator activity"/>
    <property type="evidence" value="ECO:0007669"/>
    <property type="project" value="TreeGrafter"/>
</dbReference>
<dbReference type="GO" id="GO:0030424">
    <property type="term" value="C:axon"/>
    <property type="evidence" value="ECO:0007669"/>
    <property type="project" value="TreeGrafter"/>
</dbReference>
<proteinExistence type="predicted"/>
<evidence type="ECO:0000256" key="6">
    <source>
        <dbReference type="ARBA" id="ARBA00022989"/>
    </source>
</evidence>
<feature type="domain" description="Fibronectin type-III" evidence="13">
    <location>
        <begin position="1136"/>
        <end position="1229"/>
    </location>
</feature>
<dbReference type="VEuPathDB" id="VectorBase:AMAM008611"/>
<dbReference type="Pfam" id="PF25059">
    <property type="entry name" value="FN3_DSCAM-DSCAML_C"/>
    <property type="match status" value="1"/>
</dbReference>
<dbReference type="SMART" id="SM00408">
    <property type="entry name" value="IGc2"/>
    <property type="match status" value="6"/>
</dbReference>
<feature type="domain" description="Ig-like" evidence="12">
    <location>
        <begin position="443"/>
        <end position="540"/>
    </location>
</feature>
<protein>
    <recommendedName>
        <fullName evidence="16">Down syndrome cell adhesion molecule</fullName>
    </recommendedName>
</protein>
<reference evidence="14" key="2">
    <citation type="submission" date="2020-05" db="UniProtKB">
        <authorList>
            <consortium name="EnsemblMetazoa"/>
        </authorList>
    </citation>
    <scope>IDENTIFICATION</scope>
    <source>
        <strain evidence="14">maculatus3</strain>
    </source>
</reference>
<dbReference type="InterPro" id="IPR003961">
    <property type="entry name" value="FN3_dom"/>
</dbReference>
<dbReference type="InterPro" id="IPR003599">
    <property type="entry name" value="Ig_sub"/>
</dbReference>
<feature type="transmembrane region" description="Helical" evidence="11">
    <location>
        <begin position="1379"/>
        <end position="1401"/>
    </location>
</feature>
<feature type="domain" description="Ig-like" evidence="12">
    <location>
        <begin position="310"/>
        <end position="389"/>
    </location>
</feature>
<dbReference type="GO" id="GO:0005886">
    <property type="term" value="C:plasma membrane"/>
    <property type="evidence" value="ECO:0007669"/>
    <property type="project" value="TreeGrafter"/>
</dbReference>
<keyword evidence="8" id="KW-1015">Disulfide bond</keyword>
<name>A0A182SKJ9_9DIPT</name>
<keyword evidence="2 11" id="KW-0812">Transmembrane</keyword>
<dbReference type="FunFam" id="2.60.40.10:FF:000435">
    <property type="entry name" value="Down syndrome cell adhesion molecule, isoform J"/>
    <property type="match status" value="1"/>
</dbReference>
<dbReference type="InterPro" id="IPR007110">
    <property type="entry name" value="Ig-like_dom"/>
</dbReference>
<evidence type="ECO:0000256" key="8">
    <source>
        <dbReference type="ARBA" id="ARBA00023157"/>
    </source>
</evidence>
<feature type="domain" description="Fibronectin type-III" evidence="13">
    <location>
        <begin position="646"/>
        <end position="741"/>
    </location>
</feature>
<dbReference type="FunFam" id="2.60.40.10:FF:000498">
    <property type="entry name" value="Down syndrome cell adhesion molecule, isoform J"/>
    <property type="match status" value="1"/>
</dbReference>
<dbReference type="FunFam" id="2.60.40.10:FF:000394">
    <property type="entry name" value="Down syndrome cell adhesion molecule, isoform J"/>
    <property type="match status" value="1"/>
</dbReference>
<feature type="domain" description="Ig-like" evidence="12">
    <location>
        <begin position="179"/>
        <end position="254"/>
    </location>
</feature>
<feature type="domain" description="Ig-like" evidence="12">
    <location>
        <begin position="1046"/>
        <end position="1128"/>
    </location>
</feature>
<dbReference type="FunFam" id="2.60.40.10:FF:000413">
    <property type="entry name" value="Down syndrome cell adhesion molecule, isoform F"/>
    <property type="match status" value="1"/>
</dbReference>
<feature type="domain" description="Fibronectin type-III" evidence="13">
    <location>
        <begin position="853"/>
        <end position="949"/>
    </location>
</feature>
<dbReference type="SMART" id="SM00060">
    <property type="entry name" value="FN3"/>
    <property type="match status" value="6"/>
</dbReference>
<keyword evidence="4" id="KW-0677">Repeat</keyword>
<evidence type="ECO:0000256" key="9">
    <source>
        <dbReference type="ARBA" id="ARBA00023319"/>
    </source>
</evidence>
<feature type="domain" description="Ig-like" evidence="12">
    <location>
        <begin position="84"/>
        <end position="170"/>
    </location>
</feature>
<dbReference type="Proteomes" id="UP000075901">
    <property type="component" value="Unassembled WGS sequence"/>
</dbReference>
<dbReference type="Pfam" id="PF13927">
    <property type="entry name" value="Ig_3"/>
    <property type="match status" value="2"/>
</dbReference>
<evidence type="ECO:0000256" key="10">
    <source>
        <dbReference type="SAM" id="MobiDB-lite"/>
    </source>
</evidence>
<dbReference type="InterPro" id="IPR003598">
    <property type="entry name" value="Ig_sub2"/>
</dbReference>
<dbReference type="FunFam" id="2.60.40.10:FF:000104">
    <property type="entry name" value="Down syndrome cell adhesion molecule b"/>
    <property type="match status" value="1"/>
</dbReference>
<dbReference type="PANTHER" id="PTHR10075">
    <property type="entry name" value="BASIGIN RELATED"/>
    <property type="match status" value="1"/>
</dbReference>
<dbReference type="FunFam" id="2.60.40.10:FF:000333">
    <property type="entry name" value="Down syndrome cell adhesion molecule"/>
    <property type="match status" value="1"/>
</dbReference>
<dbReference type="InterPro" id="IPR013098">
    <property type="entry name" value="Ig_I-set"/>
</dbReference>
<evidence type="ECO:0000256" key="1">
    <source>
        <dbReference type="ARBA" id="ARBA00004479"/>
    </source>
</evidence>
<feature type="domain" description="Ig-like" evidence="12">
    <location>
        <begin position="545"/>
        <end position="637"/>
    </location>
</feature>
<dbReference type="Pfam" id="PF00041">
    <property type="entry name" value="fn3"/>
    <property type="match status" value="5"/>
</dbReference>
<evidence type="ECO:0000256" key="4">
    <source>
        <dbReference type="ARBA" id="ARBA00022737"/>
    </source>
</evidence>
<dbReference type="GO" id="GO:0070593">
    <property type="term" value="P:dendrite self-avoidance"/>
    <property type="evidence" value="ECO:0007669"/>
    <property type="project" value="TreeGrafter"/>
</dbReference>
<reference evidence="15" key="1">
    <citation type="submission" date="2013-09" db="EMBL/GenBank/DDBJ databases">
        <title>The Genome Sequence of Anopheles maculatus species B.</title>
        <authorList>
            <consortium name="The Broad Institute Genomics Platform"/>
            <person name="Neafsey D.E."/>
            <person name="Besansky N."/>
            <person name="Howell P."/>
            <person name="Walton C."/>
            <person name="Young S.K."/>
            <person name="Zeng Q."/>
            <person name="Gargeya S."/>
            <person name="Fitzgerald M."/>
            <person name="Haas B."/>
            <person name="Abouelleil A."/>
            <person name="Allen A.W."/>
            <person name="Alvarado L."/>
            <person name="Arachchi H.M."/>
            <person name="Berlin A.M."/>
            <person name="Chapman S.B."/>
            <person name="Gainer-Dewar J."/>
            <person name="Goldberg J."/>
            <person name="Griggs A."/>
            <person name="Gujja S."/>
            <person name="Hansen M."/>
            <person name="Howarth C."/>
            <person name="Imamovic A."/>
            <person name="Ireland A."/>
            <person name="Larimer J."/>
            <person name="McCowan C."/>
            <person name="Murphy C."/>
            <person name="Pearson M."/>
            <person name="Poon T.W."/>
            <person name="Priest M."/>
            <person name="Roberts A."/>
            <person name="Saif S."/>
            <person name="Shea T."/>
            <person name="Sisk P."/>
            <person name="Sykes S."/>
            <person name="Wortman J."/>
            <person name="Nusbaum C."/>
            <person name="Birren B."/>
        </authorList>
    </citation>
    <scope>NUCLEOTIDE SEQUENCE [LARGE SCALE GENOMIC DNA]</scope>
    <source>
        <strain evidence="15">maculatus3</strain>
    </source>
</reference>
<keyword evidence="3" id="KW-0732">Signal</keyword>
<dbReference type="InterPro" id="IPR036179">
    <property type="entry name" value="Ig-like_dom_sf"/>
</dbReference>
<dbReference type="GO" id="GO:0007411">
    <property type="term" value="P:axon guidance"/>
    <property type="evidence" value="ECO:0007669"/>
    <property type="project" value="TreeGrafter"/>
</dbReference>
<evidence type="ECO:0000256" key="7">
    <source>
        <dbReference type="ARBA" id="ARBA00023136"/>
    </source>
</evidence>
<dbReference type="Pfam" id="PF07679">
    <property type="entry name" value="I-set"/>
    <property type="match status" value="4"/>
</dbReference>
<evidence type="ECO:0000256" key="3">
    <source>
        <dbReference type="ARBA" id="ARBA00022729"/>
    </source>
</evidence>
<keyword evidence="6 11" id="KW-1133">Transmembrane helix</keyword>
<evidence type="ECO:0000259" key="12">
    <source>
        <dbReference type="PROSITE" id="PS50835"/>
    </source>
</evidence>
<dbReference type="SUPFAM" id="SSF49265">
    <property type="entry name" value="Fibronectin type III"/>
    <property type="match status" value="3"/>
</dbReference>
<dbReference type="SMART" id="SM00409">
    <property type="entry name" value="IG"/>
    <property type="match status" value="6"/>
</dbReference>
<evidence type="ECO:0000313" key="15">
    <source>
        <dbReference type="Proteomes" id="UP000075901"/>
    </source>
</evidence>
<evidence type="ECO:0000313" key="14">
    <source>
        <dbReference type="EnsemblMetazoa" id="AMAM008611-PA"/>
    </source>
</evidence>
<dbReference type="CDD" id="cd00063">
    <property type="entry name" value="FN3"/>
    <property type="match status" value="6"/>
</dbReference>
<dbReference type="GO" id="GO:0007156">
    <property type="term" value="P:homophilic cell adhesion via plasma membrane adhesion molecules"/>
    <property type="evidence" value="ECO:0007669"/>
    <property type="project" value="TreeGrafter"/>
</dbReference>
<dbReference type="PANTHER" id="PTHR10075:SF53">
    <property type="entry name" value="DOWN SYNDROME CELL ADHESION MOLECULE 1, ISOFORM BQ"/>
    <property type="match status" value="1"/>
</dbReference>
<dbReference type="EnsemblMetazoa" id="AMAM008611-RA">
    <property type="protein sequence ID" value="AMAM008611-PA"/>
    <property type="gene ID" value="AMAM008611"/>
</dbReference>
<keyword evidence="9" id="KW-0393">Immunoglobulin domain</keyword>
<dbReference type="FunFam" id="2.60.40.10:FF:000439">
    <property type="entry name" value="Down syndrome cell adhesion molecule, isoform J"/>
    <property type="match status" value="1"/>
</dbReference>
<feature type="domain" description="Fibronectin type-III" evidence="13">
    <location>
        <begin position="746"/>
        <end position="848"/>
    </location>
</feature>
<dbReference type="PROSITE" id="PS50853">
    <property type="entry name" value="FN3"/>
    <property type="match status" value="6"/>
</dbReference>
<sequence>MNGGDSGSIQCNVPSGDLPIGIKWYFNGAVIEDLAITITNIGKRAKVLTIDSVEARHAGNYTCEASNLADVVHFSASLIVNVPPKIVPFSFGEETMNSGDSGSVQCNVLSGDFPLSIRWYFNGYLIDDHTVTITSIGKRLSVLNIDSVHGRHAGNYTCEAQNKAETVSFTTELLVNVPPKIAPFTFGDEPLNYGDSALIYCSITSGDFPIKIEWYLNEDPVDQLDSFYNINQADFGKKAKALSIDGVNERHCSVISGDMPMMIEWLFNNASIAKAPFSDSVNIADFGKRTKALAIDGVDERFGGDPMNYGESASIQCSVISGDFPMTIDWLYDGHAISTIDSLHGITAMAFGKRAKALSIEGITGSHAGNYTCLATNDAGIAEHTEQLIVNVPPKISLINTGENPTFVDEFFQLICTVIHGDLPVDFVWLYNGEVNLHSKHIPGVRIETRKRGSTLSIEAGSNAKVECKADGFPKPQVTWKKAVGDTPGEYKDLRSNDSSIRVEEGSLFIQNIQKSNEGYYLCEAINGIGSGLSAVTLITVQAPPEFVEKLRNQTARRGEPSVLQCEAKGEKPIGILWNMNNIRLDPKSDNRYTIREEILTNGVTSSLSIKRTERSDSALFTCMATNAFGSDDTSINMIIQEPPEMPYALKVLDKSGRTVQLSWAKPYDGNSPLKRYIIEFKRSRGSWENDIDRVIVPGDTNEAQVQKLSPATTYNIRIVAENDIGVSDPSDVVTIITAEEAPSGKPQAIKVEAINQSTLRVSWKAPPRAEWNGDILGYYVGYKQTSVNTLYVYETVNYSPEGGEGKEHSLEINNLKTYTQYSIVIQAFNKVGAGPMSDEEKQYTAEGTPDQPPSDTMCTTLTSQTIRVSWVSPPLESANGVIKGYKVVYAPSDLWNNDKNKDYKKTASSDTVLHGLKKYTNYTMQVLATTSGGDGVRSAPIHCQTEQDVPEAPTAVKALVMSEGSIFVSWQPPAQPNGLILQYTVYIKSGDQEPKSYKVPSFQINYEASGLEKNQKYEFWVTASTTIGEGQSSKTLSAMPSDKVPAKIASFDDKFTATFKEDAKLPCLVVGSPVPDITWKIKGVEFVPNERIRQLPEGSLFIKDVIRQDAGDYTCTAENSIAKDSITHRLIVLAPPQSPQLTLTATTTDSLSVKLKPHESDTAPLQGYTLHYKPEFGEWETIDVALEAPKYTIEKLYCGSRYQVYATAYNTIGAGEPSDILNTRTKGSKPLLPEKSRFIEVSSNSITLHLPAWKDGGCRMSHFVVEHKKKDQIDWNQISNNVKPGGNFVVLDLEPATWYNLRVTAHNNAGFTVAEYEFATLTITGGTIAPTRDIPELTAEDTIRIILSNLNLVVPVVAALLPGSIYPPWIPHWIDLNVMVPLIATVIVVAVGVLVICVAISRRRDDDPRCGPKDVYCRLRLDIIVSAVGCVSVFVK</sequence>
<dbReference type="InterPro" id="IPR056754">
    <property type="entry name" value="DSCAM/DSCAML_C"/>
</dbReference>
<feature type="domain" description="Fibronectin type-III" evidence="13">
    <location>
        <begin position="953"/>
        <end position="1044"/>
    </location>
</feature>
<keyword evidence="7 11" id="KW-0472">Membrane</keyword>
<dbReference type="FunFam" id="2.60.40.10:FF:000017">
    <property type="entry name" value="Down syndrome cell adhesion molecule b"/>
    <property type="match status" value="2"/>
</dbReference>
<dbReference type="InterPro" id="IPR013783">
    <property type="entry name" value="Ig-like_fold"/>
</dbReference>
<keyword evidence="15" id="KW-1185">Reference proteome</keyword>
<dbReference type="FunFam" id="2.60.40.10:FF:000093">
    <property type="entry name" value="Down syndrome cell adhesion molecule, isoform B"/>
    <property type="match status" value="1"/>
</dbReference>
<dbReference type="InterPro" id="IPR036116">
    <property type="entry name" value="FN3_sf"/>
</dbReference>
<dbReference type="FunFam" id="2.60.40.10:FF:000426">
    <property type="entry name" value="Down syndrome cell adhesion molecule, isoform J"/>
    <property type="match status" value="1"/>
</dbReference>
<comment type="subcellular location">
    <subcellularLocation>
        <location evidence="1">Membrane</location>
        <topology evidence="1">Single-pass type I membrane protein</topology>
    </subcellularLocation>
</comment>
<dbReference type="SUPFAM" id="SSF48726">
    <property type="entry name" value="Immunoglobulin"/>
    <property type="match status" value="6"/>
</dbReference>
<keyword evidence="5" id="KW-0130">Cell adhesion</keyword>
<dbReference type="PROSITE" id="PS50835">
    <property type="entry name" value="IG_LIKE"/>
    <property type="match status" value="7"/>
</dbReference>
<feature type="domain" description="Ig-like" evidence="12">
    <location>
        <begin position="1"/>
        <end position="79"/>
    </location>
</feature>
<evidence type="ECO:0008006" key="16">
    <source>
        <dbReference type="Google" id="ProtNLM"/>
    </source>
</evidence>
<feature type="domain" description="Fibronectin type-III" evidence="13">
    <location>
        <begin position="1233"/>
        <end position="1328"/>
    </location>
</feature>
<evidence type="ECO:0000256" key="11">
    <source>
        <dbReference type="SAM" id="Phobius"/>
    </source>
</evidence>
<evidence type="ECO:0000256" key="5">
    <source>
        <dbReference type="ARBA" id="ARBA00022889"/>
    </source>
</evidence>
<dbReference type="FunFam" id="2.60.40.10:FF:000410">
    <property type="entry name" value="Down syndrome cell adhesion molecule, isoform H"/>
    <property type="match status" value="1"/>
</dbReference>
<evidence type="ECO:0000256" key="2">
    <source>
        <dbReference type="ARBA" id="ARBA00022692"/>
    </source>
</evidence>
<dbReference type="Gene3D" id="2.60.40.10">
    <property type="entry name" value="Immunoglobulins"/>
    <property type="match status" value="13"/>
</dbReference>
<evidence type="ECO:0000259" key="13">
    <source>
        <dbReference type="PROSITE" id="PS50853"/>
    </source>
</evidence>